<proteinExistence type="predicted"/>
<sequence>MASEPGYPEERLNCLEAQMDKKLKDLMEKILKMISGINTGLDSVSNEKEHGEASHNRRQRSDANNGGGGGSSGTYLHKMVKLDFRKFNRNEDPTSWVCRADQFFDFHQTPNEEKLPLASFNLEGDAQVWYQLIKEDQGTISWPTFKEELHVGYGPTQFQDFFGNLTKLQQFGTVKEYQTQFERLLIRAGKLSQEQQVGCFISGLKENLKVDVQACRRTSLSSAIGLARLYEARNRNTRRNTVMETKKVVSSPSGPNRSNMLVKRLSPTELSERRAKGSWSDEEDKETINGDSDAENEQKGETPEISIHAISGLRNPQTMRIQGKIDNKHVSFLIDSGSTHNFLSTRIAKKMGLVPSCEGDLEVIVANGEKLASSGRCKGV</sequence>
<evidence type="ECO:0000313" key="3">
    <source>
        <dbReference type="EMBL" id="KAK3025591.1"/>
    </source>
</evidence>
<accession>A0AA89BA28</accession>
<feature type="region of interest" description="Disordered" evidence="1">
    <location>
        <begin position="41"/>
        <end position="74"/>
    </location>
</feature>
<keyword evidence="4" id="KW-1185">Reference proteome</keyword>
<evidence type="ECO:0000313" key="4">
    <source>
        <dbReference type="Proteomes" id="UP001188597"/>
    </source>
</evidence>
<gene>
    <name evidence="3" type="ORF">RJ639_042630</name>
</gene>
<reference evidence="3" key="1">
    <citation type="submission" date="2022-12" db="EMBL/GenBank/DDBJ databases">
        <title>Draft genome assemblies for two species of Escallonia (Escalloniales).</title>
        <authorList>
            <person name="Chanderbali A."/>
            <person name="Dervinis C."/>
            <person name="Anghel I."/>
            <person name="Soltis D."/>
            <person name="Soltis P."/>
            <person name="Zapata F."/>
        </authorList>
    </citation>
    <scope>NUCLEOTIDE SEQUENCE</scope>
    <source>
        <strain evidence="3">UCBG64.0493</strain>
        <tissue evidence="3">Leaf</tissue>
    </source>
</reference>
<feature type="compositionally biased region" description="Basic and acidic residues" evidence="1">
    <location>
        <begin position="45"/>
        <end position="61"/>
    </location>
</feature>
<feature type="compositionally biased region" description="Polar residues" evidence="1">
    <location>
        <begin position="239"/>
        <end position="259"/>
    </location>
</feature>
<dbReference type="Pfam" id="PF03732">
    <property type="entry name" value="Retrotrans_gag"/>
    <property type="match status" value="1"/>
</dbReference>
<name>A0AA89BA28_9ASTE</name>
<dbReference type="EMBL" id="JAVXUP010000540">
    <property type="protein sequence ID" value="KAK3025591.1"/>
    <property type="molecule type" value="Genomic_DNA"/>
</dbReference>
<dbReference type="SUPFAM" id="SSF50630">
    <property type="entry name" value="Acid proteases"/>
    <property type="match status" value="1"/>
</dbReference>
<comment type="caution">
    <text evidence="3">The sequence shown here is derived from an EMBL/GenBank/DDBJ whole genome shotgun (WGS) entry which is preliminary data.</text>
</comment>
<protein>
    <recommendedName>
        <fullName evidence="2">Retrotransposon gag domain-containing protein</fullName>
    </recommendedName>
</protein>
<dbReference type="InterPro" id="IPR021109">
    <property type="entry name" value="Peptidase_aspartic_dom_sf"/>
</dbReference>
<dbReference type="InterPro" id="IPR005162">
    <property type="entry name" value="Retrotrans_gag_dom"/>
</dbReference>
<organism evidence="3 4">
    <name type="scientific">Escallonia herrerae</name>
    <dbReference type="NCBI Taxonomy" id="1293975"/>
    <lineage>
        <taxon>Eukaryota</taxon>
        <taxon>Viridiplantae</taxon>
        <taxon>Streptophyta</taxon>
        <taxon>Embryophyta</taxon>
        <taxon>Tracheophyta</taxon>
        <taxon>Spermatophyta</taxon>
        <taxon>Magnoliopsida</taxon>
        <taxon>eudicotyledons</taxon>
        <taxon>Gunneridae</taxon>
        <taxon>Pentapetalae</taxon>
        <taxon>asterids</taxon>
        <taxon>campanulids</taxon>
        <taxon>Escalloniales</taxon>
        <taxon>Escalloniaceae</taxon>
        <taxon>Escallonia</taxon>
    </lineage>
</organism>
<dbReference type="Gene3D" id="2.40.70.10">
    <property type="entry name" value="Acid Proteases"/>
    <property type="match status" value="1"/>
</dbReference>
<evidence type="ECO:0000259" key="2">
    <source>
        <dbReference type="Pfam" id="PF03732"/>
    </source>
</evidence>
<feature type="domain" description="Retrotransposon gag" evidence="2">
    <location>
        <begin position="117"/>
        <end position="206"/>
    </location>
</feature>
<dbReference type="Pfam" id="PF13650">
    <property type="entry name" value="Asp_protease_2"/>
    <property type="match status" value="1"/>
</dbReference>
<feature type="region of interest" description="Disordered" evidence="1">
    <location>
        <begin position="237"/>
        <end position="302"/>
    </location>
</feature>
<evidence type="ECO:0000256" key="1">
    <source>
        <dbReference type="SAM" id="MobiDB-lite"/>
    </source>
</evidence>
<dbReference type="AlphaFoldDB" id="A0AA89BA28"/>
<dbReference type="CDD" id="cd00303">
    <property type="entry name" value="retropepsin_like"/>
    <property type="match status" value="1"/>
</dbReference>
<dbReference type="Proteomes" id="UP001188597">
    <property type="component" value="Unassembled WGS sequence"/>
</dbReference>